<organism evidence="1 2">
    <name type="scientific">Rhabditophanes sp. KR3021</name>
    <dbReference type="NCBI Taxonomy" id="114890"/>
    <lineage>
        <taxon>Eukaryota</taxon>
        <taxon>Metazoa</taxon>
        <taxon>Ecdysozoa</taxon>
        <taxon>Nematoda</taxon>
        <taxon>Chromadorea</taxon>
        <taxon>Rhabditida</taxon>
        <taxon>Tylenchina</taxon>
        <taxon>Panagrolaimomorpha</taxon>
        <taxon>Strongyloidoidea</taxon>
        <taxon>Alloionematidae</taxon>
        <taxon>Rhabditophanes</taxon>
    </lineage>
</organism>
<proteinExistence type="predicted"/>
<reference evidence="2" key="1">
    <citation type="submission" date="2016-11" db="UniProtKB">
        <authorList>
            <consortium name="WormBaseParasite"/>
        </authorList>
    </citation>
    <scope>IDENTIFICATION</scope>
    <source>
        <strain evidence="2">KR3021</strain>
    </source>
</reference>
<evidence type="ECO:0000313" key="1">
    <source>
        <dbReference type="Proteomes" id="UP000095286"/>
    </source>
</evidence>
<sequence length="135" mass="13168">MAINKICILVAVLGVMTCQVYGCASSATSDPTVTTVATATTVVTTLAPALCTTCTALTIPAPGTVTAGPPTAAGCLTSSITCTNAAGPSQVIFNGDATLSQPTDTTNVVITCGPDGTYLIPPATTTAITGLTCAP</sequence>
<evidence type="ECO:0000313" key="2">
    <source>
        <dbReference type="WBParaSite" id="RSKR_0000172700.1"/>
    </source>
</evidence>
<accession>A0AC35TLL1</accession>
<dbReference type="Proteomes" id="UP000095286">
    <property type="component" value="Unplaced"/>
</dbReference>
<dbReference type="WBParaSite" id="RSKR_0000172700.1">
    <property type="protein sequence ID" value="RSKR_0000172700.1"/>
    <property type="gene ID" value="RSKR_0000172700"/>
</dbReference>
<name>A0AC35TLL1_9BILA</name>
<protein>
    <submittedName>
        <fullName evidence="2">C6 domain-containing protein</fullName>
    </submittedName>
</protein>